<organism evidence="1 2">
    <name type="scientific">Triticum urartu</name>
    <name type="common">Red wild einkorn</name>
    <name type="synonym">Crithodium urartu</name>
    <dbReference type="NCBI Taxonomy" id="4572"/>
    <lineage>
        <taxon>Eukaryota</taxon>
        <taxon>Viridiplantae</taxon>
        <taxon>Streptophyta</taxon>
        <taxon>Embryophyta</taxon>
        <taxon>Tracheophyta</taxon>
        <taxon>Spermatophyta</taxon>
        <taxon>Magnoliopsida</taxon>
        <taxon>Liliopsida</taxon>
        <taxon>Poales</taxon>
        <taxon>Poaceae</taxon>
        <taxon>BOP clade</taxon>
        <taxon>Pooideae</taxon>
        <taxon>Triticodae</taxon>
        <taxon>Triticeae</taxon>
        <taxon>Triticinae</taxon>
        <taxon>Triticum</taxon>
    </lineage>
</organism>
<sequence>MKRKFLCLQGAEADVIVVTVKRVLFWPTTKEKWWVPT</sequence>
<dbReference type="Gramene" id="TuG1812G0400001770.01.T07">
    <property type="protein sequence ID" value="TuG1812G0400001770.01.T07.cds397006"/>
    <property type="gene ID" value="TuG1812G0400001770.01"/>
</dbReference>
<accession>A0A8R7U600</accession>
<reference evidence="1" key="3">
    <citation type="submission" date="2022-06" db="UniProtKB">
        <authorList>
            <consortium name="EnsemblPlants"/>
        </authorList>
    </citation>
    <scope>IDENTIFICATION</scope>
</reference>
<proteinExistence type="predicted"/>
<dbReference type="EnsemblPlants" id="TuG1812G0400001770.01.T07">
    <property type="protein sequence ID" value="TuG1812G0400001770.01.T07.cds397006"/>
    <property type="gene ID" value="TuG1812G0400001770.01"/>
</dbReference>
<reference evidence="2" key="1">
    <citation type="journal article" date="2013" name="Nature">
        <title>Draft genome of the wheat A-genome progenitor Triticum urartu.</title>
        <authorList>
            <person name="Ling H.Q."/>
            <person name="Zhao S."/>
            <person name="Liu D."/>
            <person name="Wang J."/>
            <person name="Sun H."/>
            <person name="Zhang C."/>
            <person name="Fan H."/>
            <person name="Li D."/>
            <person name="Dong L."/>
            <person name="Tao Y."/>
            <person name="Gao C."/>
            <person name="Wu H."/>
            <person name="Li Y."/>
            <person name="Cui Y."/>
            <person name="Guo X."/>
            <person name="Zheng S."/>
            <person name="Wang B."/>
            <person name="Yu K."/>
            <person name="Liang Q."/>
            <person name="Yang W."/>
            <person name="Lou X."/>
            <person name="Chen J."/>
            <person name="Feng M."/>
            <person name="Jian J."/>
            <person name="Zhang X."/>
            <person name="Luo G."/>
            <person name="Jiang Y."/>
            <person name="Liu J."/>
            <person name="Wang Z."/>
            <person name="Sha Y."/>
            <person name="Zhang B."/>
            <person name="Wu H."/>
            <person name="Tang D."/>
            <person name="Shen Q."/>
            <person name="Xue P."/>
            <person name="Zou S."/>
            <person name="Wang X."/>
            <person name="Liu X."/>
            <person name="Wang F."/>
            <person name="Yang Y."/>
            <person name="An X."/>
            <person name="Dong Z."/>
            <person name="Zhang K."/>
            <person name="Zhang X."/>
            <person name="Luo M.C."/>
            <person name="Dvorak J."/>
            <person name="Tong Y."/>
            <person name="Wang J."/>
            <person name="Yang H."/>
            <person name="Li Z."/>
            <person name="Wang D."/>
            <person name="Zhang A."/>
            <person name="Wang J."/>
        </authorList>
    </citation>
    <scope>NUCLEOTIDE SEQUENCE</scope>
    <source>
        <strain evidence="2">cv. G1812</strain>
    </source>
</reference>
<keyword evidence="2" id="KW-1185">Reference proteome</keyword>
<name>A0A8R7U600_TRIUA</name>
<evidence type="ECO:0000313" key="2">
    <source>
        <dbReference type="Proteomes" id="UP000015106"/>
    </source>
</evidence>
<evidence type="ECO:0000313" key="1">
    <source>
        <dbReference type="EnsemblPlants" id="TuG1812G0400001770.01.T07.cds397006"/>
    </source>
</evidence>
<dbReference type="Proteomes" id="UP000015106">
    <property type="component" value="Chromosome 4"/>
</dbReference>
<reference evidence="1" key="2">
    <citation type="submission" date="2018-03" db="EMBL/GenBank/DDBJ databases">
        <title>The Triticum urartu genome reveals the dynamic nature of wheat genome evolution.</title>
        <authorList>
            <person name="Ling H."/>
            <person name="Ma B."/>
            <person name="Shi X."/>
            <person name="Liu H."/>
            <person name="Dong L."/>
            <person name="Sun H."/>
            <person name="Cao Y."/>
            <person name="Gao Q."/>
            <person name="Zheng S."/>
            <person name="Li Y."/>
            <person name="Yu Y."/>
            <person name="Du H."/>
            <person name="Qi M."/>
            <person name="Li Y."/>
            <person name="Yu H."/>
            <person name="Cui Y."/>
            <person name="Wang N."/>
            <person name="Chen C."/>
            <person name="Wu H."/>
            <person name="Zhao Y."/>
            <person name="Zhang J."/>
            <person name="Li Y."/>
            <person name="Zhou W."/>
            <person name="Zhang B."/>
            <person name="Hu W."/>
            <person name="Eijk M."/>
            <person name="Tang J."/>
            <person name="Witsenboer H."/>
            <person name="Zhao S."/>
            <person name="Li Z."/>
            <person name="Zhang A."/>
            <person name="Wang D."/>
            <person name="Liang C."/>
        </authorList>
    </citation>
    <scope>NUCLEOTIDE SEQUENCE [LARGE SCALE GENOMIC DNA]</scope>
    <source>
        <strain evidence="1">cv. G1812</strain>
    </source>
</reference>
<dbReference type="AlphaFoldDB" id="A0A8R7U600"/>
<protein>
    <submittedName>
        <fullName evidence="1">Uncharacterized protein</fullName>
    </submittedName>
</protein>